<sequence>MGNEEAQTPVKSEKSSSSPAPEQINVPVYPDWAAIQAYYGAGVPIPPPYFNSAVTPGHPPHPYMWGPPQHLMPPYGTPYAAIYSHGGIYAHPSVSLGSHGHGIPSSPAVPEALVATPLSIATPVKSPSSKDIGTKIKGSDGSAAGSQSAECGTSSSNGSEGSTEGGNQVLGKRSSRDKLSIGKPVGTVPSHSIHPALELRNSAHGMISAATVAPAPGAAVLARDGLPSEHCAQDERELKRQKRKQSNRESARRSRLRKQAESEELALKVESLNVENLALRSELNQLAEDSEKLKLENAALTEKLKNAQLGQAKEIVSNEIEAVQGAAASMSTENFLSMVNNSGSLTLHPHQDSDAHENSNSGTKLHQLLESSPRADAVAAG</sequence>
<dbReference type="Proteomes" id="UP000195402">
    <property type="component" value="Unassembled WGS sequence"/>
</dbReference>
<evidence type="ECO:0000313" key="10">
    <source>
        <dbReference type="EMBL" id="OVA05095.1"/>
    </source>
</evidence>
<proteinExistence type="inferred from homology"/>
<comment type="subcellular location">
    <subcellularLocation>
        <location evidence="1">Nucleus</location>
    </subcellularLocation>
</comment>
<dbReference type="SMART" id="SM00338">
    <property type="entry name" value="BRLZ"/>
    <property type="match status" value="1"/>
</dbReference>
<feature type="coiled-coil region" evidence="7">
    <location>
        <begin position="269"/>
        <end position="310"/>
    </location>
</feature>
<evidence type="ECO:0000313" key="11">
    <source>
        <dbReference type="Proteomes" id="UP000195402"/>
    </source>
</evidence>
<dbReference type="Pfam" id="PF07777">
    <property type="entry name" value="MFMR"/>
    <property type="match status" value="1"/>
</dbReference>
<feature type="compositionally biased region" description="Low complexity" evidence="8">
    <location>
        <begin position="139"/>
        <end position="167"/>
    </location>
</feature>
<protein>
    <submittedName>
        <fullName evidence="10">Basic-leucine zipper domain</fullName>
    </submittedName>
</protein>
<evidence type="ECO:0000256" key="4">
    <source>
        <dbReference type="ARBA" id="ARBA00023125"/>
    </source>
</evidence>
<evidence type="ECO:0000259" key="9">
    <source>
        <dbReference type="PROSITE" id="PS50217"/>
    </source>
</evidence>
<feature type="compositionally biased region" description="Basic and acidic residues" evidence="8">
    <location>
        <begin position="246"/>
        <end position="261"/>
    </location>
</feature>
<dbReference type="SUPFAM" id="SSF57959">
    <property type="entry name" value="Leucine zipper domain"/>
    <property type="match status" value="1"/>
</dbReference>
<dbReference type="FunCoup" id="A0A200Q3R3">
    <property type="interactions" value="65"/>
</dbReference>
<dbReference type="PANTHER" id="PTHR45967:SF1">
    <property type="entry name" value="G-BOX-BINDING FACTOR 3"/>
    <property type="match status" value="1"/>
</dbReference>
<feature type="region of interest" description="Disordered" evidence="8">
    <location>
        <begin position="342"/>
        <end position="381"/>
    </location>
</feature>
<evidence type="ECO:0000256" key="7">
    <source>
        <dbReference type="SAM" id="Coils"/>
    </source>
</evidence>
<dbReference type="GO" id="GO:0003700">
    <property type="term" value="F:DNA-binding transcription factor activity"/>
    <property type="evidence" value="ECO:0007669"/>
    <property type="project" value="InterPro"/>
</dbReference>
<feature type="compositionally biased region" description="Polar residues" evidence="8">
    <location>
        <begin position="1"/>
        <end position="10"/>
    </location>
</feature>
<dbReference type="OrthoDB" id="1642657at2759"/>
<dbReference type="CDD" id="cd14702">
    <property type="entry name" value="bZIP_plant_GBF1"/>
    <property type="match status" value="1"/>
</dbReference>
<dbReference type="Gene3D" id="1.20.5.170">
    <property type="match status" value="1"/>
</dbReference>
<dbReference type="InterPro" id="IPR045314">
    <property type="entry name" value="bZIP_plant_GBF1"/>
</dbReference>
<keyword evidence="5" id="KW-0804">Transcription</keyword>
<feature type="region of interest" description="Disordered" evidence="8">
    <location>
        <begin position="230"/>
        <end position="261"/>
    </location>
</feature>
<accession>A0A200Q3R3</accession>
<dbReference type="InterPro" id="IPR044827">
    <property type="entry name" value="GBF-like"/>
</dbReference>
<keyword evidence="6" id="KW-0539">Nucleus</keyword>
<evidence type="ECO:0000256" key="5">
    <source>
        <dbReference type="ARBA" id="ARBA00023163"/>
    </source>
</evidence>
<feature type="region of interest" description="Disordered" evidence="8">
    <location>
        <begin position="123"/>
        <end position="193"/>
    </location>
</feature>
<keyword evidence="11" id="KW-1185">Reference proteome</keyword>
<evidence type="ECO:0000256" key="2">
    <source>
        <dbReference type="ARBA" id="ARBA00007163"/>
    </source>
</evidence>
<dbReference type="GO" id="GO:0005634">
    <property type="term" value="C:nucleus"/>
    <property type="evidence" value="ECO:0007669"/>
    <property type="project" value="UniProtKB-SubCell"/>
</dbReference>
<comment type="similarity">
    <text evidence="2">Belongs to the bZIP family.</text>
</comment>
<dbReference type="PROSITE" id="PS00036">
    <property type="entry name" value="BZIP_BASIC"/>
    <property type="match status" value="1"/>
</dbReference>
<evidence type="ECO:0000256" key="6">
    <source>
        <dbReference type="ARBA" id="ARBA00023242"/>
    </source>
</evidence>
<dbReference type="InterPro" id="IPR046347">
    <property type="entry name" value="bZIP_sf"/>
</dbReference>
<dbReference type="InterPro" id="IPR004827">
    <property type="entry name" value="bZIP"/>
</dbReference>
<dbReference type="GO" id="GO:0000976">
    <property type="term" value="F:transcription cis-regulatory region binding"/>
    <property type="evidence" value="ECO:0007669"/>
    <property type="project" value="UniProtKB-ARBA"/>
</dbReference>
<keyword evidence="4" id="KW-0238">DNA-binding</keyword>
<dbReference type="Pfam" id="PF00170">
    <property type="entry name" value="bZIP_1"/>
    <property type="match status" value="1"/>
</dbReference>
<comment type="caution">
    <text evidence="10">The sequence shown here is derived from an EMBL/GenBank/DDBJ whole genome shotgun (WGS) entry which is preliminary data.</text>
</comment>
<dbReference type="OMA" id="QVSECIN"/>
<keyword evidence="3" id="KW-0805">Transcription regulation</keyword>
<feature type="domain" description="BZIP" evidence="9">
    <location>
        <begin position="237"/>
        <end position="300"/>
    </location>
</feature>
<feature type="region of interest" description="Disordered" evidence="8">
    <location>
        <begin position="1"/>
        <end position="24"/>
    </location>
</feature>
<evidence type="ECO:0000256" key="3">
    <source>
        <dbReference type="ARBA" id="ARBA00023015"/>
    </source>
</evidence>
<dbReference type="InterPro" id="IPR012900">
    <property type="entry name" value="MFMR"/>
</dbReference>
<dbReference type="AlphaFoldDB" id="A0A200Q3R3"/>
<name>A0A200Q3R3_MACCD</name>
<reference evidence="10 11" key="1">
    <citation type="journal article" date="2017" name="Mol. Plant">
        <title>The Genome of Medicinal Plant Macleaya cordata Provides New Insights into Benzylisoquinoline Alkaloids Metabolism.</title>
        <authorList>
            <person name="Liu X."/>
            <person name="Liu Y."/>
            <person name="Huang P."/>
            <person name="Ma Y."/>
            <person name="Qing Z."/>
            <person name="Tang Q."/>
            <person name="Cao H."/>
            <person name="Cheng P."/>
            <person name="Zheng Y."/>
            <person name="Yuan Z."/>
            <person name="Zhou Y."/>
            <person name="Liu J."/>
            <person name="Tang Z."/>
            <person name="Zhuo Y."/>
            <person name="Zhang Y."/>
            <person name="Yu L."/>
            <person name="Huang J."/>
            <person name="Yang P."/>
            <person name="Peng Q."/>
            <person name="Zhang J."/>
            <person name="Jiang W."/>
            <person name="Zhang Z."/>
            <person name="Lin K."/>
            <person name="Ro D.K."/>
            <person name="Chen X."/>
            <person name="Xiong X."/>
            <person name="Shang Y."/>
            <person name="Huang S."/>
            <person name="Zeng J."/>
        </authorList>
    </citation>
    <scope>NUCLEOTIDE SEQUENCE [LARGE SCALE GENOMIC DNA]</scope>
    <source>
        <strain evidence="11">cv. BLH2017</strain>
        <tissue evidence="10">Root</tissue>
    </source>
</reference>
<dbReference type="InParanoid" id="A0A200Q3R3"/>
<evidence type="ECO:0000256" key="1">
    <source>
        <dbReference type="ARBA" id="ARBA00004123"/>
    </source>
</evidence>
<dbReference type="PROSITE" id="PS50217">
    <property type="entry name" value="BZIP"/>
    <property type="match status" value="1"/>
</dbReference>
<dbReference type="PANTHER" id="PTHR45967">
    <property type="entry name" value="G-BOX-BINDING FACTOR 3-RELATED"/>
    <property type="match status" value="1"/>
</dbReference>
<gene>
    <name evidence="10" type="ORF">BVC80_8943g26</name>
</gene>
<dbReference type="EMBL" id="MVGT01003175">
    <property type="protein sequence ID" value="OVA05095.1"/>
    <property type="molecule type" value="Genomic_DNA"/>
</dbReference>
<evidence type="ECO:0000256" key="8">
    <source>
        <dbReference type="SAM" id="MobiDB-lite"/>
    </source>
</evidence>
<keyword evidence="7" id="KW-0175">Coiled coil</keyword>
<organism evidence="10 11">
    <name type="scientific">Macleaya cordata</name>
    <name type="common">Five-seeded plume-poppy</name>
    <name type="synonym">Bocconia cordata</name>
    <dbReference type="NCBI Taxonomy" id="56857"/>
    <lineage>
        <taxon>Eukaryota</taxon>
        <taxon>Viridiplantae</taxon>
        <taxon>Streptophyta</taxon>
        <taxon>Embryophyta</taxon>
        <taxon>Tracheophyta</taxon>
        <taxon>Spermatophyta</taxon>
        <taxon>Magnoliopsida</taxon>
        <taxon>Ranunculales</taxon>
        <taxon>Papaveraceae</taxon>
        <taxon>Papaveroideae</taxon>
        <taxon>Macleaya</taxon>
    </lineage>
</organism>